<dbReference type="PROSITE" id="PS00175">
    <property type="entry name" value="PG_MUTASE"/>
    <property type="match status" value="1"/>
</dbReference>
<protein>
    <submittedName>
        <fullName evidence="3">Phosphoserine phosphatase 1</fullName>
        <ecNumber evidence="3">3.1.3.3</ecNumber>
    </submittedName>
</protein>
<accession>A0A221VWA9</accession>
<dbReference type="SMART" id="SM00855">
    <property type="entry name" value="PGAM"/>
    <property type="match status" value="1"/>
</dbReference>
<dbReference type="InterPro" id="IPR013078">
    <property type="entry name" value="His_Pase_superF_clade-1"/>
</dbReference>
<dbReference type="EC" id="3.1.3.3" evidence="3"/>
<evidence type="ECO:0000256" key="2">
    <source>
        <dbReference type="ARBA" id="ARBA00023235"/>
    </source>
</evidence>
<reference evidence="3 4" key="1">
    <citation type="submission" date="2017-07" db="EMBL/GenBank/DDBJ databases">
        <title>Complete genome sequence of Actinoalloteichus hoggarensis DSM 45943, type strain of Actinoalloteichus hoggarensis.</title>
        <authorList>
            <person name="Ruckert C."/>
            <person name="Nouioui I."/>
            <person name="Willmese J."/>
            <person name="van Wezel G."/>
            <person name="Klenk H.-P."/>
            <person name="Kalinowski J."/>
            <person name="Zotchev S.B."/>
        </authorList>
    </citation>
    <scope>NUCLEOTIDE SEQUENCE [LARGE SCALE GENOMIC DNA]</scope>
    <source>
        <strain evidence="3 4">DSM 45943</strain>
    </source>
</reference>
<keyword evidence="3" id="KW-0378">Hydrolase</keyword>
<dbReference type="Gene3D" id="3.40.50.1240">
    <property type="entry name" value="Phosphoglycerate mutase-like"/>
    <property type="match status" value="1"/>
</dbReference>
<evidence type="ECO:0000313" key="3">
    <source>
        <dbReference type="EMBL" id="ASO17788.1"/>
    </source>
</evidence>
<dbReference type="SUPFAM" id="SSF53254">
    <property type="entry name" value="Phosphoglycerate mutase-like"/>
    <property type="match status" value="1"/>
</dbReference>
<keyword evidence="4" id="KW-1185">Reference proteome</keyword>
<keyword evidence="1" id="KW-0324">Glycolysis</keyword>
<dbReference type="GO" id="GO:0016791">
    <property type="term" value="F:phosphatase activity"/>
    <property type="evidence" value="ECO:0007669"/>
    <property type="project" value="TreeGrafter"/>
</dbReference>
<proteinExistence type="predicted"/>
<name>A0A221VWA9_9PSEU</name>
<dbReference type="InterPro" id="IPR050275">
    <property type="entry name" value="PGM_Phosphatase"/>
</dbReference>
<dbReference type="GO" id="GO:0005737">
    <property type="term" value="C:cytoplasm"/>
    <property type="evidence" value="ECO:0007669"/>
    <property type="project" value="TreeGrafter"/>
</dbReference>
<dbReference type="InterPro" id="IPR029033">
    <property type="entry name" value="His_PPase_superfam"/>
</dbReference>
<dbReference type="KEGG" id="ahg:AHOG_00575"/>
<organism evidence="3 4">
    <name type="scientific">Actinoalloteichus hoggarensis</name>
    <dbReference type="NCBI Taxonomy" id="1470176"/>
    <lineage>
        <taxon>Bacteria</taxon>
        <taxon>Bacillati</taxon>
        <taxon>Actinomycetota</taxon>
        <taxon>Actinomycetes</taxon>
        <taxon>Pseudonocardiales</taxon>
        <taxon>Pseudonocardiaceae</taxon>
        <taxon>Actinoalloteichus</taxon>
    </lineage>
</organism>
<dbReference type="PANTHER" id="PTHR48100:SF1">
    <property type="entry name" value="HISTIDINE PHOSPHATASE FAMILY PROTEIN-RELATED"/>
    <property type="match status" value="1"/>
</dbReference>
<dbReference type="InterPro" id="IPR001345">
    <property type="entry name" value="PG/BPGM_mutase_AS"/>
</dbReference>
<gene>
    <name evidence="3" type="primary">pspA1</name>
    <name evidence="3" type="ORF">AHOG_00575</name>
</gene>
<dbReference type="Proteomes" id="UP000204221">
    <property type="component" value="Chromosome"/>
</dbReference>
<evidence type="ECO:0000313" key="4">
    <source>
        <dbReference type="Proteomes" id="UP000204221"/>
    </source>
</evidence>
<dbReference type="CDD" id="cd07067">
    <property type="entry name" value="HP_PGM_like"/>
    <property type="match status" value="1"/>
</dbReference>
<dbReference type="AlphaFoldDB" id="A0A221VWA9"/>
<evidence type="ECO:0000256" key="1">
    <source>
        <dbReference type="ARBA" id="ARBA00023152"/>
    </source>
</evidence>
<keyword evidence="2" id="KW-0413">Isomerase</keyword>
<dbReference type="Pfam" id="PF00300">
    <property type="entry name" value="His_Phos_1"/>
    <property type="match status" value="1"/>
</dbReference>
<sequence length="208" mass="22235">MSGLRLILARHGETESNVRLALDTVPPGPPLTEEGFRQAERLGEDLAAEPVAAVYASRALRAQLTAAPVAARHELEVEVLDGIQEVFVGELEGASDLASLARFAEVYAQWQEGELDRAFPGGESGRQVVDRFLAVIDKLRTRHRSGTVVLVSHGAALRLVGGSLAENVTGSLANATHLPNTGRIVLTEDGVASSGWRCLEWTGHEITV</sequence>
<dbReference type="EMBL" id="CP022521">
    <property type="protein sequence ID" value="ASO17788.1"/>
    <property type="molecule type" value="Genomic_DNA"/>
</dbReference>
<dbReference type="PANTHER" id="PTHR48100">
    <property type="entry name" value="BROAD-SPECIFICITY PHOSPHATASE YOR283W-RELATED"/>
    <property type="match status" value="1"/>
</dbReference>